<protein>
    <submittedName>
        <fullName evidence="2">Uncharacterized protein</fullName>
    </submittedName>
</protein>
<gene>
    <name evidence="2" type="ORF">QO016_003726</name>
</gene>
<dbReference type="Proteomes" id="UP001236369">
    <property type="component" value="Unassembled WGS sequence"/>
</dbReference>
<dbReference type="RefSeq" id="WP_238250559.1">
    <property type="nucleotide sequence ID" value="NZ_BPQX01000043.1"/>
</dbReference>
<proteinExistence type="predicted"/>
<feature type="region of interest" description="Disordered" evidence="1">
    <location>
        <begin position="60"/>
        <end position="80"/>
    </location>
</feature>
<dbReference type="EMBL" id="JAUSVV010000010">
    <property type="protein sequence ID" value="MDQ0444216.1"/>
    <property type="molecule type" value="Genomic_DNA"/>
</dbReference>
<organism evidence="2 3">
    <name type="scientific">Methylobacterium persicinum</name>
    <dbReference type="NCBI Taxonomy" id="374426"/>
    <lineage>
        <taxon>Bacteria</taxon>
        <taxon>Pseudomonadati</taxon>
        <taxon>Pseudomonadota</taxon>
        <taxon>Alphaproteobacteria</taxon>
        <taxon>Hyphomicrobiales</taxon>
        <taxon>Methylobacteriaceae</taxon>
        <taxon>Methylobacterium</taxon>
    </lineage>
</organism>
<evidence type="ECO:0000313" key="2">
    <source>
        <dbReference type="EMBL" id="MDQ0444216.1"/>
    </source>
</evidence>
<accession>A0ABU0HPJ4</accession>
<evidence type="ECO:0000313" key="3">
    <source>
        <dbReference type="Proteomes" id="UP001236369"/>
    </source>
</evidence>
<reference evidence="2 3" key="1">
    <citation type="submission" date="2023-07" db="EMBL/GenBank/DDBJ databases">
        <title>Genomic Encyclopedia of Type Strains, Phase IV (KMG-IV): sequencing the most valuable type-strain genomes for metagenomic binning, comparative biology and taxonomic classification.</title>
        <authorList>
            <person name="Goeker M."/>
        </authorList>
    </citation>
    <scope>NUCLEOTIDE SEQUENCE [LARGE SCALE GENOMIC DNA]</scope>
    <source>
        <strain evidence="2 3">DSM 19562</strain>
    </source>
</reference>
<evidence type="ECO:0000256" key="1">
    <source>
        <dbReference type="SAM" id="MobiDB-lite"/>
    </source>
</evidence>
<keyword evidence="3" id="KW-1185">Reference proteome</keyword>
<sequence length="80" mass="8555">MRGAASESTATAWTPTEAETIALAYYRVHHRDGWAALVHVVEDALRDLAAADSALRERGRQISHGYVRGNPGEQGANPAG</sequence>
<name>A0ABU0HPJ4_9HYPH</name>
<comment type="caution">
    <text evidence="2">The sequence shown here is derived from an EMBL/GenBank/DDBJ whole genome shotgun (WGS) entry which is preliminary data.</text>
</comment>